<dbReference type="GO" id="GO:0051082">
    <property type="term" value="F:unfolded protein binding"/>
    <property type="evidence" value="ECO:0007669"/>
    <property type="project" value="InterPro"/>
</dbReference>
<protein>
    <recommendedName>
        <fullName evidence="5">Outer membrane protein H</fullName>
    </recommendedName>
</protein>
<dbReference type="PANTHER" id="PTHR35089:SF1">
    <property type="entry name" value="CHAPERONE PROTEIN SKP"/>
    <property type="match status" value="1"/>
</dbReference>
<dbReference type="SMART" id="SM00935">
    <property type="entry name" value="OmpH"/>
    <property type="match status" value="1"/>
</dbReference>
<sequence>MKTIKTGLIAIFMTVFMVTGAYAEAKIGFVDLSRLFDEYHKTKAYDKVLEGEHKEFEKERNVKIEKIRESQGKLGLLAEDKKAEVEKEIEALKSGLLEFDRQKKADLTKERNEKIREILLEIEKSVSDFAEKKGYSVILNDRVLIYGTPSYNLTEKMLELLNANQPKAE</sequence>
<proteinExistence type="inferred from homology"/>
<dbReference type="GO" id="GO:0005829">
    <property type="term" value="C:cytosol"/>
    <property type="evidence" value="ECO:0007669"/>
    <property type="project" value="TreeGrafter"/>
</dbReference>
<keyword evidence="2" id="KW-0732">Signal</keyword>
<dbReference type="Pfam" id="PF03938">
    <property type="entry name" value="OmpH"/>
    <property type="match status" value="1"/>
</dbReference>
<comment type="similarity">
    <text evidence="1">Belongs to the Skp family.</text>
</comment>
<dbReference type="SUPFAM" id="SSF111384">
    <property type="entry name" value="OmpH-like"/>
    <property type="match status" value="1"/>
</dbReference>
<reference evidence="4" key="1">
    <citation type="submission" date="2018-06" db="EMBL/GenBank/DDBJ databases">
        <authorList>
            <person name="Zhirakovskaya E."/>
        </authorList>
    </citation>
    <scope>NUCLEOTIDE SEQUENCE</scope>
</reference>
<evidence type="ECO:0000256" key="2">
    <source>
        <dbReference type="ARBA" id="ARBA00022729"/>
    </source>
</evidence>
<dbReference type="InterPro" id="IPR005632">
    <property type="entry name" value="Chaperone_Skp"/>
</dbReference>
<dbReference type="GO" id="GO:0050821">
    <property type="term" value="P:protein stabilization"/>
    <property type="evidence" value="ECO:0007669"/>
    <property type="project" value="TreeGrafter"/>
</dbReference>
<evidence type="ECO:0000313" key="4">
    <source>
        <dbReference type="EMBL" id="VAX36888.1"/>
    </source>
</evidence>
<organism evidence="4">
    <name type="scientific">hydrothermal vent metagenome</name>
    <dbReference type="NCBI Taxonomy" id="652676"/>
    <lineage>
        <taxon>unclassified sequences</taxon>
        <taxon>metagenomes</taxon>
        <taxon>ecological metagenomes</taxon>
    </lineage>
</organism>
<name>A0A3B1DLI6_9ZZZZ</name>
<evidence type="ECO:0000256" key="1">
    <source>
        <dbReference type="ARBA" id="ARBA00009091"/>
    </source>
</evidence>
<dbReference type="AlphaFoldDB" id="A0A3B1DLI6"/>
<dbReference type="EMBL" id="UOGJ01000112">
    <property type="protein sequence ID" value="VAX36888.1"/>
    <property type="molecule type" value="Genomic_DNA"/>
</dbReference>
<accession>A0A3B1DLI6</accession>
<dbReference type="PANTHER" id="PTHR35089">
    <property type="entry name" value="CHAPERONE PROTEIN SKP"/>
    <property type="match status" value="1"/>
</dbReference>
<keyword evidence="3" id="KW-0175">Coiled coil</keyword>
<feature type="coiled-coil region" evidence="3">
    <location>
        <begin position="82"/>
        <end position="117"/>
    </location>
</feature>
<dbReference type="Gene3D" id="3.30.910.20">
    <property type="entry name" value="Skp domain"/>
    <property type="match status" value="1"/>
</dbReference>
<evidence type="ECO:0000256" key="3">
    <source>
        <dbReference type="SAM" id="Coils"/>
    </source>
</evidence>
<gene>
    <name evidence="4" type="ORF">MNBD_UNCLBAC01-1381</name>
</gene>
<evidence type="ECO:0008006" key="5">
    <source>
        <dbReference type="Google" id="ProtNLM"/>
    </source>
</evidence>
<dbReference type="InterPro" id="IPR024930">
    <property type="entry name" value="Skp_dom_sf"/>
</dbReference>